<dbReference type="RefSeq" id="WP_204633034.1">
    <property type="nucleotide sequence ID" value="NZ_BSOC01000001.1"/>
</dbReference>
<organism evidence="3 4">
    <name type="scientific">Dyella mobilis</name>
    <dbReference type="NCBI Taxonomy" id="1849582"/>
    <lineage>
        <taxon>Bacteria</taxon>
        <taxon>Pseudomonadati</taxon>
        <taxon>Pseudomonadota</taxon>
        <taxon>Gammaproteobacteria</taxon>
        <taxon>Lysobacterales</taxon>
        <taxon>Rhodanobacteraceae</taxon>
        <taxon>Dyella</taxon>
    </lineage>
</organism>
<keyword evidence="4" id="KW-1185">Reference proteome</keyword>
<name>A0ABS2KJY3_9GAMM</name>
<feature type="chain" id="PRO_5045991806" description="DUF3138 family protein" evidence="2">
    <location>
        <begin position="25"/>
        <end position="563"/>
    </location>
</feature>
<evidence type="ECO:0000313" key="3">
    <source>
        <dbReference type="EMBL" id="MBM7131467.1"/>
    </source>
</evidence>
<evidence type="ECO:0000313" key="4">
    <source>
        <dbReference type="Proteomes" id="UP001430193"/>
    </source>
</evidence>
<feature type="coiled-coil region" evidence="1">
    <location>
        <begin position="31"/>
        <end position="93"/>
    </location>
</feature>
<proteinExistence type="predicted"/>
<comment type="caution">
    <text evidence="3">The sequence shown here is derived from an EMBL/GenBank/DDBJ whole genome shotgun (WGS) entry which is preliminary data.</text>
</comment>
<accession>A0ABS2KJY3</accession>
<protein>
    <recommendedName>
        <fullName evidence="5">DUF3138 family protein</fullName>
    </recommendedName>
</protein>
<sequence>MRSKMLTVAIAAGLGLTSVTAVSAQATSKKVTVSAAELAQMKAEIAALEQKVSDLESQSAAQTQAQAQTAQAVQTTQAQVQATQAQVVQAQQQASTKLGDTLGGSGGVKWTFGGFLAAESAYRSRDTGDDVATKFTAIPFQGGTSSAPINTTSGATTSYPVTNAKNDQFLYSARQSRLTIKAEGDINDSTHVTGYYETDFLGGAQTANMNESNSFNMRVRQLWTSIDWNDLGLHALAGQAWSLLTLDSVGITPGKEVLPPTIDAQYAVGFTWARQTQLRLVKDWDKMWWLGISVENPQTAGVGAVAGPGTKGYSATTATIGAGSLYDSLNSVSLNSVPDVLVKFAADPGWGHYELFGISREFTTRVTPTTANGGPGATSNATAHGGGFGIGMLLPLVPKVLDLQVSGMAGKGIGRYGTAGLNDITYNPNGGPHPLKENMALATLTWHATDALDVYAAGGREQQDSYVTNGANGKAFGYGSPLLGYNNSDCLVYGSASDCTGQTRQVSEQTIGFWWKFYQGKFGKVQFGTQFSHASRQLFVDSKGNAPSASDNMFFTSLRYYPF</sequence>
<keyword evidence="1" id="KW-0175">Coiled coil</keyword>
<keyword evidence="2" id="KW-0732">Signal</keyword>
<evidence type="ECO:0000256" key="2">
    <source>
        <dbReference type="SAM" id="SignalP"/>
    </source>
</evidence>
<dbReference type="Proteomes" id="UP001430193">
    <property type="component" value="Unassembled WGS sequence"/>
</dbReference>
<evidence type="ECO:0008006" key="5">
    <source>
        <dbReference type="Google" id="ProtNLM"/>
    </source>
</evidence>
<dbReference type="EMBL" id="JADIKF010000040">
    <property type="protein sequence ID" value="MBM7131467.1"/>
    <property type="molecule type" value="Genomic_DNA"/>
</dbReference>
<gene>
    <name evidence="3" type="ORF">ISS99_18235</name>
</gene>
<reference evidence="3" key="1">
    <citation type="submission" date="2020-10" db="EMBL/GenBank/DDBJ databases">
        <title>Phylogeny of dyella-like bacteria.</title>
        <authorList>
            <person name="Fu J."/>
        </authorList>
    </citation>
    <scope>NUCLEOTIDE SEQUENCE</scope>
    <source>
        <strain evidence="3">DHON07</strain>
    </source>
</reference>
<feature type="signal peptide" evidence="2">
    <location>
        <begin position="1"/>
        <end position="24"/>
    </location>
</feature>
<evidence type="ECO:0000256" key="1">
    <source>
        <dbReference type="SAM" id="Coils"/>
    </source>
</evidence>